<organism evidence="1 2">
    <name type="scientific">Enterococcus faecalis ATCC 6055</name>
    <dbReference type="NCBI Taxonomy" id="1169311"/>
    <lineage>
        <taxon>Bacteria</taxon>
        <taxon>Bacillati</taxon>
        <taxon>Bacillota</taxon>
        <taxon>Bacilli</taxon>
        <taxon>Lactobacillales</taxon>
        <taxon>Enterococcaceae</taxon>
        <taxon>Enterococcus</taxon>
    </lineage>
</organism>
<reference evidence="1 2" key="1">
    <citation type="submission" date="2013-02" db="EMBL/GenBank/DDBJ databases">
        <title>The Genome Sequence of Enterococcus faecalis ATCC_6055.</title>
        <authorList>
            <consortium name="The Broad Institute Genome Sequencing Platform"/>
            <consortium name="The Broad Institute Genome Sequencing Center for Infectious Disease"/>
            <person name="Earl A.M."/>
            <person name="Gilmore M.S."/>
            <person name="Lebreton F."/>
            <person name="Walker B."/>
            <person name="Young S.K."/>
            <person name="Zeng Q."/>
            <person name="Gargeya S."/>
            <person name="Fitzgerald M."/>
            <person name="Haas B."/>
            <person name="Abouelleil A."/>
            <person name="Alvarado L."/>
            <person name="Arachchi H.M."/>
            <person name="Berlin A.M."/>
            <person name="Chapman S.B."/>
            <person name="Dewar J."/>
            <person name="Goldberg J."/>
            <person name="Griggs A."/>
            <person name="Gujja S."/>
            <person name="Hansen M."/>
            <person name="Howarth C."/>
            <person name="Imamovic A."/>
            <person name="Larimer J."/>
            <person name="McCowan C."/>
            <person name="Murphy C."/>
            <person name="Neiman D."/>
            <person name="Pearson M."/>
            <person name="Priest M."/>
            <person name="Roberts A."/>
            <person name="Saif S."/>
            <person name="Shea T."/>
            <person name="Sisk P."/>
            <person name="Sykes S."/>
            <person name="Wortman J."/>
            <person name="Nusbaum C."/>
            <person name="Birren B."/>
        </authorList>
    </citation>
    <scope>NUCLEOTIDE SEQUENCE [LARGE SCALE GENOMIC DNA]</scope>
    <source>
        <strain evidence="1 2">ATCC 6055</strain>
    </source>
</reference>
<dbReference type="EMBL" id="ASDZ01000051">
    <property type="protein sequence ID" value="EOK06275.1"/>
    <property type="molecule type" value="Genomic_DNA"/>
</dbReference>
<comment type="caution">
    <text evidence="1">The sequence shown here is derived from an EMBL/GenBank/DDBJ whole genome shotgun (WGS) entry which is preliminary data.</text>
</comment>
<dbReference type="RefSeq" id="WP_010716510.1">
    <property type="nucleotide sequence ID" value="NZ_KB944852.1"/>
</dbReference>
<evidence type="ECO:0000313" key="1">
    <source>
        <dbReference type="EMBL" id="EOK06275.1"/>
    </source>
</evidence>
<evidence type="ECO:0000313" key="2">
    <source>
        <dbReference type="Proteomes" id="UP000013638"/>
    </source>
</evidence>
<dbReference type="HOGENOM" id="CLU_1259810_0_0_9"/>
<protein>
    <submittedName>
        <fullName evidence="1">Uncharacterized protein</fullName>
    </submittedName>
</protein>
<dbReference type="Proteomes" id="UP000013638">
    <property type="component" value="Unassembled WGS sequence"/>
</dbReference>
<sequence length="219" mass="25313">MEENSTESKDNLYKEIGEKMYPLFFKRNFGLATKSEIESMLFYSYLKYKEHGDDDYSDRTLSRELGISEIKVRNLKRTCYARYEDAIDFPQLLISLAQKDSNLMFFKIYNSNNDVLCRISVSEVVYYDELRTQLSNSGIHFKKDPGSNYVELLMADAIIFFNQDSISIGSSELTSLIDEMKILDFKTSTKNDLNKILEGTKAGRLKDIFEAVVKLSKPI</sequence>
<gene>
    <name evidence="1" type="ORF">WOU_03154</name>
</gene>
<name>R3JY04_ENTFL</name>
<dbReference type="PATRIC" id="fig|1169311.3.peg.3090"/>
<accession>R3JY04</accession>
<dbReference type="AlphaFoldDB" id="R3JY04"/>
<proteinExistence type="predicted"/>